<evidence type="ECO:0000259" key="4">
    <source>
        <dbReference type="PROSITE" id="PS51898"/>
    </source>
</evidence>
<dbReference type="PANTHER" id="PTHR30349:SF64">
    <property type="entry name" value="PROPHAGE INTEGRASE INTD-RELATED"/>
    <property type="match status" value="1"/>
</dbReference>
<keyword evidence="2" id="KW-0238">DNA-binding</keyword>
<reference evidence="6" key="1">
    <citation type="journal article" date="2019" name="Int. J. Syst. Evol. Microbiol.">
        <title>The Global Catalogue of Microorganisms (GCM) 10K type strain sequencing project: providing services to taxonomists for standard genome sequencing and annotation.</title>
        <authorList>
            <consortium name="The Broad Institute Genomics Platform"/>
            <consortium name="The Broad Institute Genome Sequencing Center for Infectious Disease"/>
            <person name="Wu L."/>
            <person name="Ma J."/>
        </authorList>
    </citation>
    <scope>NUCLEOTIDE SEQUENCE [LARGE SCALE GENOMIC DNA]</scope>
    <source>
        <strain evidence="6">JCM 15572</strain>
    </source>
</reference>
<evidence type="ECO:0000256" key="1">
    <source>
        <dbReference type="ARBA" id="ARBA00008857"/>
    </source>
</evidence>
<dbReference type="Proteomes" id="UP001501705">
    <property type="component" value="Unassembled WGS sequence"/>
</dbReference>
<evidence type="ECO:0000256" key="3">
    <source>
        <dbReference type="ARBA" id="ARBA00023172"/>
    </source>
</evidence>
<dbReference type="Gene3D" id="1.10.150.130">
    <property type="match status" value="1"/>
</dbReference>
<evidence type="ECO:0000256" key="2">
    <source>
        <dbReference type="ARBA" id="ARBA00023125"/>
    </source>
</evidence>
<dbReference type="SUPFAM" id="SSF56349">
    <property type="entry name" value="DNA breaking-rejoining enzymes"/>
    <property type="match status" value="1"/>
</dbReference>
<comment type="caution">
    <text evidence="5">The sequence shown here is derived from an EMBL/GenBank/DDBJ whole genome shotgun (WGS) entry which is preliminary data.</text>
</comment>
<dbReference type="PANTHER" id="PTHR30349">
    <property type="entry name" value="PHAGE INTEGRASE-RELATED"/>
    <property type="match status" value="1"/>
</dbReference>
<dbReference type="RefSeq" id="WP_344231448.1">
    <property type="nucleotide sequence ID" value="NZ_BAAAPH010000001.1"/>
</dbReference>
<gene>
    <name evidence="5" type="ORF">GCM10009804_02950</name>
</gene>
<dbReference type="InterPro" id="IPR002104">
    <property type="entry name" value="Integrase_catalytic"/>
</dbReference>
<evidence type="ECO:0000313" key="5">
    <source>
        <dbReference type="EMBL" id="GAA1549788.1"/>
    </source>
</evidence>
<evidence type="ECO:0000313" key="6">
    <source>
        <dbReference type="Proteomes" id="UP001501705"/>
    </source>
</evidence>
<feature type="domain" description="Tyr recombinase" evidence="4">
    <location>
        <begin position="177"/>
        <end position="382"/>
    </location>
</feature>
<dbReference type="Gene3D" id="1.10.443.10">
    <property type="entry name" value="Intergrase catalytic core"/>
    <property type="match status" value="1"/>
</dbReference>
<dbReference type="PROSITE" id="PS51898">
    <property type="entry name" value="TYR_RECOMBINASE"/>
    <property type="match status" value="1"/>
</dbReference>
<comment type="similarity">
    <text evidence="1">Belongs to the 'phage' integrase family.</text>
</comment>
<dbReference type="CDD" id="cd01189">
    <property type="entry name" value="INT_ICEBs1_C_like"/>
    <property type="match status" value="1"/>
</dbReference>
<accession>A0ABP4MSV7</accession>
<dbReference type="InterPro" id="IPR010998">
    <property type="entry name" value="Integrase_recombinase_N"/>
</dbReference>
<dbReference type="InterPro" id="IPR013762">
    <property type="entry name" value="Integrase-like_cat_sf"/>
</dbReference>
<dbReference type="Pfam" id="PF00589">
    <property type="entry name" value="Phage_integrase"/>
    <property type="match status" value="1"/>
</dbReference>
<protein>
    <submittedName>
        <fullName evidence="5">Site-specific integrase</fullName>
    </submittedName>
</protein>
<sequence length="385" mass="41623">MGRPALPVGTFGQVDFTAMGPKKVRARARFRDFDGRTRPVTRYGASRAAAERRLKEALRDRIGPTGGDITADTKIRDLAVVWLDEVKASDLADGSKQLYENDLSDKVIPAMGALTCRESDVPACDRFLKAVRTNSGVSKARTCRTVLSLLMQLAVRHGAIKTNPVREVAKIPSDKRSKAKALTVDEQGIILDKITVDQEADIEHDDLADLAEVLDGTGMRIGEVLGIRITSCDLAAGVLEVNATVIRLKKLGTVFQERPKTEAGWRVIALPPNVVAVLTRRQTTALAWPGNELGLLFPSKAGAPRNPSNTNRDLKAALLRIDAGFTWVTSHTFRKTVATRMDEAGLSARAIAEHLGHSNPSMTQDVYMGRGVATAEAATILGRAA</sequence>
<organism evidence="5 6">
    <name type="scientific">Kribbella hippodromi</name>
    <dbReference type="NCBI Taxonomy" id="434347"/>
    <lineage>
        <taxon>Bacteria</taxon>
        <taxon>Bacillati</taxon>
        <taxon>Actinomycetota</taxon>
        <taxon>Actinomycetes</taxon>
        <taxon>Propionibacteriales</taxon>
        <taxon>Kribbellaceae</taxon>
        <taxon>Kribbella</taxon>
    </lineage>
</organism>
<keyword evidence="6" id="KW-1185">Reference proteome</keyword>
<dbReference type="EMBL" id="BAAAPH010000001">
    <property type="protein sequence ID" value="GAA1549788.1"/>
    <property type="molecule type" value="Genomic_DNA"/>
</dbReference>
<name>A0ABP4MSV7_9ACTN</name>
<keyword evidence="3" id="KW-0233">DNA recombination</keyword>
<dbReference type="InterPro" id="IPR011010">
    <property type="entry name" value="DNA_brk_join_enz"/>
</dbReference>
<proteinExistence type="inferred from homology"/>
<dbReference type="InterPro" id="IPR050090">
    <property type="entry name" value="Tyrosine_recombinase_XerCD"/>
</dbReference>